<dbReference type="PROSITE" id="PS00108">
    <property type="entry name" value="PROTEIN_KINASE_ST"/>
    <property type="match status" value="1"/>
</dbReference>
<organism evidence="7 8">
    <name type="scientific">Thermopolyspora flexuosa</name>
    <dbReference type="NCBI Taxonomy" id="103836"/>
    <lineage>
        <taxon>Bacteria</taxon>
        <taxon>Bacillati</taxon>
        <taxon>Actinomycetota</taxon>
        <taxon>Actinomycetes</taxon>
        <taxon>Streptosporangiales</taxon>
        <taxon>Streptosporangiaceae</taxon>
        <taxon>Thermopolyspora</taxon>
    </lineage>
</organism>
<dbReference type="InterPro" id="IPR011009">
    <property type="entry name" value="Kinase-like_dom_sf"/>
</dbReference>
<dbReference type="PANTHER" id="PTHR43289">
    <property type="entry name" value="MITOGEN-ACTIVATED PROTEIN KINASE KINASE KINASE 20-RELATED"/>
    <property type="match status" value="1"/>
</dbReference>
<keyword evidence="3 7" id="KW-0418">Kinase</keyword>
<name>A0A543IU89_9ACTN</name>
<dbReference type="PROSITE" id="PS50011">
    <property type="entry name" value="PROTEIN_KINASE_DOM"/>
    <property type="match status" value="1"/>
</dbReference>
<evidence type="ECO:0000313" key="7">
    <source>
        <dbReference type="EMBL" id="TQM74142.1"/>
    </source>
</evidence>
<evidence type="ECO:0000256" key="4">
    <source>
        <dbReference type="ARBA" id="ARBA00022840"/>
    </source>
</evidence>
<evidence type="ECO:0000259" key="6">
    <source>
        <dbReference type="PROSITE" id="PS50011"/>
    </source>
</evidence>
<dbReference type="InterPro" id="IPR008271">
    <property type="entry name" value="Ser/Thr_kinase_AS"/>
</dbReference>
<dbReference type="Gene3D" id="1.10.510.10">
    <property type="entry name" value="Transferase(Phosphotransferase) domain 1"/>
    <property type="match status" value="1"/>
</dbReference>
<evidence type="ECO:0000256" key="3">
    <source>
        <dbReference type="ARBA" id="ARBA00022777"/>
    </source>
</evidence>
<feature type="compositionally biased region" description="Low complexity" evidence="5">
    <location>
        <begin position="348"/>
        <end position="365"/>
    </location>
</feature>
<dbReference type="GO" id="GO:0005524">
    <property type="term" value="F:ATP binding"/>
    <property type="evidence" value="ECO:0007669"/>
    <property type="project" value="UniProtKB-KW"/>
</dbReference>
<dbReference type="InterPro" id="IPR000719">
    <property type="entry name" value="Prot_kinase_dom"/>
</dbReference>
<dbReference type="SUPFAM" id="SSF56112">
    <property type="entry name" value="Protein kinase-like (PK-like)"/>
    <property type="match status" value="1"/>
</dbReference>
<keyword evidence="1" id="KW-0808">Transferase</keyword>
<dbReference type="PANTHER" id="PTHR43289:SF34">
    <property type="entry name" value="SERINE_THREONINE-PROTEIN KINASE YBDM-RELATED"/>
    <property type="match status" value="1"/>
</dbReference>
<dbReference type="EMBL" id="VFPQ01000001">
    <property type="protein sequence ID" value="TQM74142.1"/>
    <property type="molecule type" value="Genomic_DNA"/>
</dbReference>
<evidence type="ECO:0000313" key="8">
    <source>
        <dbReference type="Proteomes" id="UP000319213"/>
    </source>
</evidence>
<evidence type="ECO:0000256" key="2">
    <source>
        <dbReference type="ARBA" id="ARBA00022741"/>
    </source>
</evidence>
<gene>
    <name evidence="7" type="ORF">FHX40_0805</name>
</gene>
<dbReference type="GO" id="GO:0004674">
    <property type="term" value="F:protein serine/threonine kinase activity"/>
    <property type="evidence" value="ECO:0007669"/>
    <property type="project" value="UniProtKB-KW"/>
</dbReference>
<comment type="caution">
    <text evidence="7">The sequence shown here is derived from an EMBL/GenBank/DDBJ whole genome shotgun (WGS) entry which is preliminary data.</text>
</comment>
<sequence>MTPRMAARGDWVPVDALRPGDPPYLGGYRIERRLGEGGQGVVYLGVSPSGQKVAIKVLRSRLFSGDASAFGREIAAARQVAEFCTAAVLDVALDHDPPYVVSEYVDGPTLQQVIAAEGVRTGAALHRLAVATITALAAIHRAGVVHRDFKPSNVLLAPDGPRVIDFGIARLVDLTTTTGTTAGSPPYMAPEHFTGARIGPEADIFAWGSTMVFAATGRPPFGDDNIAAVSYRILSAEPDLSAIPEPLRDVVRRCLAKDPAQRPTANEVLLRLLNRSDPSPAEALEQGRAVARGVATVDLGDGPTTLPSLPRRKVLTGVGAMTAALAASSAMLWYRLTSDDTPATLAAEAPSSATPTATRAAASGAFPPPDNPQELAAAIDAALAVTPSATFEFDGGFTQSDWSVSAEGRLYHDSVERRETAFDMVIHYPPAEQDLGPEQMIIANGAGYALQRRNAKFTLDPEEKKLPSYARAAHMVVAMSSIQAILELLLATNRVRRKDRTYTGGVPVREDTHELVVRYLRDWGGASGYVNYRLTVDEHDLPKQWRVGWRMPYGDGSVLESFFTTRYREWRGDRKISPPR</sequence>
<feature type="domain" description="Protein kinase" evidence="6">
    <location>
        <begin position="28"/>
        <end position="273"/>
    </location>
</feature>
<dbReference type="CDD" id="cd14014">
    <property type="entry name" value="STKc_PknB_like"/>
    <property type="match status" value="1"/>
</dbReference>
<proteinExistence type="predicted"/>
<feature type="region of interest" description="Disordered" evidence="5">
    <location>
        <begin position="348"/>
        <end position="371"/>
    </location>
</feature>
<evidence type="ECO:0000256" key="1">
    <source>
        <dbReference type="ARBA" id="ARBA00022679"/>
    </source>
</evidence>
<keyword evidence="7" id="KW-0723">Serine/threonine-protein kinase</keyword>
<reference evidence="7 8" key="1">
    <citation type="submission" date="2019-06" db="EMBL/GenBank/DDBJ databases">
        <title>Sequencing the genomes of 1000 actinobacteria strains.</title>
        <authorList>
            <person name="Klenk H.-P."/>
        </authorList>
    </citation>
    <scope>NUCLEOTIDE SEQUENCE [LARGE SCALE GENOMIC DNA]</scope>
    <source>
        <strain evidence="7 8">DSM 43186</strain>
    </source>
</reference>
<keyword evidence="2" id="KW-0547">Nucleotide-binding</keyword>
<dbReference type="Pfam" id="PF00069">
    <property type="entry name" value="Pkinase"/>
    <property type="match status" value="1"/>
</dbReference>
<keyword evidence="8" id="KW-1185">Reference proteome</keyword>
<evidence type="ECO:0000256" key="5">
    <source>
        <dbReference type="SAM" id="MobiDB-lite"/>
    </source>
</evidence>
<dbReference type="Proteomes" id="UP000319213">
    <property type="component" value="Unassembled WGS sequence"/>
</dbReference>
<protein>
    <submittedName>
        <fullName evidence="7">Serine/threonine protein kinase</fullName>
    </submittedName>
</protein>
<accession>A0A543IU89</accession>
<dbReference type="AlphaFoldDB" id="A0A543IU89"/>
<keyword evidence="4" id="KW-0067">ATP-binding</keyword>